<name>A0A2S9GS78_9BURK</name>
<dbReference type="AlphaFoldDB" id="A0A2S9GS78"/>
<evidence type="ECO:0000313" key="1">
    <source>
        <dbReference type="EMBL" id="PRC90582.1"/>
    </source>
</evidence>
<proteinExistence type="predicted"/>
<sequence length="283" mass="31464">MQAAQRIRHLFVLLVISPICLCQGAEKIVLPLKFEQNIPVVTLHIDGRDLQFTLDTGASDALYLDPDIESAIPEVTRTGKIVKSFDLSGKVVENDEILIADLVVDGMHFGQTRGRMHTPWGITAEGSSGPPHRSVIGLQFFENKKVLFDYSGGRIIIWSAETSIPADVVGWTILPFERGHEGVIVAMRSTNRSYRLVLDSPSTISIVKSQSVEQSESTTHCNIHFHPGEECRKISLTLLSGSEFSPILMEMPEKFHADGIIGREFFDRYKVYLDLAGSSIRVQ</sequence>
<dbReference type="EMBL" id="PUGF01000049">
    <property type="protein sequence ID" value="PRC90582.1"/>
    <property type="molecule type" value="Genomic_DNA"/>
</dbReference>
<organism evidence="1 2">
    <name type="scientific">Solimicrobium silvestre</name>
    <dbReference type="NCBI Taxonomy" id="2099400"/>
    <lineage>
        <taxon>Bacteria</taxon>
        <taxon>Pseudomonadati</taxon>
        <taxon>Pseudomonadota</taxon>
        <taxon>Betaproteobacteria</taxon>
        <taxon>Burkholderiales</taxon>
        <taxon>Oxalobacteraceae</taxon>
        <taxon>Solimicrobium</taxon>
    </lineage>
</organism>
<dbReference type="OrthoDB" id="8772683at2"/>
<comment type="caution">
    <text evidence="1">The sequence shown here is derived from an EMBL/GenBank/DDBJ whole genome shotgun (WGS) entry which is preliminary data.</text>
</comment>
<evidence type="ECO:0008006" key="3">
    <source>
        <dbReference type="Google" id="ProtNLM"/>
    </source>
</evidence>
<gene>
    <name evidence="1" type="ORF">S2091_4709</name>
</gene>
<dbReference type="RefSeq" id="WP_105534426.1">
    <property type="nucleotide sequence ID" value="NZ_PUGF01000049.1"/>
</dbReference>
<evidence type="ECO:0000313" key="2">
    <source>
        <dbReference type="Proteomes" id="UP000237839"/>
    </source>
</evidence>
<protein>
    <recommendedName>
        <fullName evidence="3">Aspartyl protease</fullName>
    </recommendedName>
</protein>
<keyword evidence="2" id="KW-1185">Reference proteome</keyword>
<reference evidence="1 2" key="1">
    <citation type="submission" date="2018-02" db="EMBL/GenBank/DDBJ databases">
        <title>Solimicrobium silvestre gen. nov., sp. nov., isolated from alpine forest soil.</title>
        <authorList>
            <person name="Margesin R."/>
            <person name="Albuquerque L."/>
            <person name="Zhang D.-C."/>
            <person name="Froufe H.J.C."/>
            <person name="Severino R."/>
            <person name="Roxo I."/>
            <person name="Egas C."/>
            <person name="Da Costa M.S."/>
        </authorList>
    </citation>
    <scope>NUCLEOTIDE SEQUENCE [LARGE SCALE GENOMIC DNA]</scope>
    <source>
        <strain evidence="1 2">S20-91</strain>
    </source>
</reference>
<dbReference type="Proteomes" id="UP000237839">
    <property type="component" value="Unassembled WGS sequence"/>
</dbReference>
<accession>A0A2S9GS78</accession>